<dbReference type="EMBL" id="CAMAPF010000088">
    <property type="protein sequence ID" value="CAH9096848.1"/>
    <property type="molecule type" value="Genomic_DNA"/>
</dbReference>
<dbReference type="Gene3D" id="3.60.10.10">
    <property type="entry name" value="Endonuclease/exonuclease/phosphatase"/>
    <property type="match status" value="1"/>
</dbReference>
<dbReference type="SUPFAM" id="SSF56672">
    <property type="entry name" value="DNA/RNA polymerases"/>
    <property type="match status" value="1"/>
</dbReference>
<dbReference type="Proteomes" id="UP001152523">
    <property type="component" value="Unassembled WGS sequence"/>
</dbReference>
<dbReference type="SUPFAM" id="SSF53098">
    <property type="entry name" value="Ribonuclease H-like"/>
    <property type="match status" value="1"/>
</dbReference>
<protein>
    <recommendedName>
        <fullName evidence="1">Reverse transcriptase domain-containing protein</fullName>
    </recommendedName>
</protein>
<dbReference type="Pfam" id="PF00078">
    <property type="entry name" value="RVT_1"/>
    <property type="match status" value="1"/>
</dbReference>
<evidence type="ECO:0000313" key="4">
    <source>
        <dbReference type="Proteomes" id="UP001152523"/>
    </source>
</evidence>
<comment type="caution">
    <text evidence="2">The sequence shown here is derived from an EMBL/GenBank/DDBJ whole genome shotgun (WGS) entry which is preliminary data.</text>
</comment>
<dbReference type="InterPro" id="IPR036691">
    <property type="entry name" value="Endo/exonu/phosph_ase_sf"/>
</dbReference>
<dbReference type="InterPro" id="IPR043502">
    <property type="entry name" value="DNA/RNA_pol_sf"/>
</dbReference>
<evidence type="ECO:0000313" key="3">
    <source>
        <dbReference type="EMBL" id="CAH9138066.1"/>
    </source>
</evidence>
<proteinExistence type="predicted"/>
<dbReference type="InterPro" id="IPR005135">
    <property type="entry name" value="Endo/exonuclease/phosphatase"/>
</dbReference>
<accession>A0AAV0DEM6</accession>
<gene>
    <name evidence="2" type="ORF">CEPIT_LOCUS13873</name>
    <name evidence="3" type="ORF">CEPIT_LOCUS36513</name>
</gene>
<dbReference type="GO" id="GO:0003676">
    <property type="term" value="F:nucleic acid binding"/>
    <property type="evidence" value="ECO:0007669"/>
    <property type="project" value="InterPro"/>
</dbReference>
<dbReference type="InterPro" id="IPR012337">
    <property type="entry name" value="RNaseH-like_sf"/>
</dbReference>
<evidence type="ECO:0000313" key="2">
    <source>
        <dbReference type="EMBL" id="CAH9096848.1"/>
    </source>
</evidence>
<dbReference type="SUPFAM" id="SSF56219">
    <property type="entry name" value="DNase I-like"/>
    <property type="match status" value="1"/>
</dbReference>
<dbReference type="Pfam" id="PF03372">
    <property type="entry name" value="Exo_endo_phos"/>
    <property type="match status" value="1"/>
</dbReference>
<dbReference type="InterPro" id="IPR002156">
    <property type="entry name" value="RNaseH_domain"/>
</dbReference>
<dbReference type="InterPro" id="IPR026960">
    <property type="entry name" value="RVT-Znf"/>
</dbReference>
<dbReference type="InterPro" id="IPR044730">
    <property type="entry name" value="RNase_H-like_dom_plant"/>
</dbReference>
<organism evidence="2 4">
    <name type="scientific">Cuscuta epithymum</name>
    <dbReference type="NCBI Taxonomy" id="186058"/>
    <lineage>
        <taxon>Eukaryota</taxon>
        <taxon>Viridiplantae</taxon>
        <taxon>Streptophyta</taxon>
        <taxon>Embryophyta</taxon>
        <taxon>Tracheophyta</taxon>
        <taxon>Spermatophyta</taxon>
        <taxon>Magnoliopsida</taxon>
        <taxon>eudicotyledons</taxon>
        <taxon>Gunneridae</taxon>
        <taxon>Pentapetalae</taxon>
        <taxon>asterids</taxon>
        <taxon>lamiids</taxon>
        <taxon>Solanales</taxon>
        <taxon>Convolvulaceae</taxon>
        <taxon>Cuscuteae</taxon>
        <taxon>Cuscuta</taxon>
        <taxon>Cuscuta subgen. Cuscuta</taxon>
    </lineage>
</organism>
<keyword evidence="4" id="KW-1185">Reference proteome</keyword>
<dbReference type="GO" id="GO:0004523">
    <property type="term" value="F:RNA-DNA hybrid ribonuclease activity"/>
    <property type="evidence" value="ECO:0007669"/>
    <property type="project" value="InterPro"/>
</dbReference>
<dbReference type="Gene3D" id="3.30.420.10">
    <property type="entry name" value="Ribonuclease H-like superfamily/Ribonuclease H"/>
    <property type="match status" value="1"/>
</dbReference>
<dbReference type="InterPro" id="IPR000477">
    <property type="entry name" value="RT_dom"/>
</dbReference>
<sequence length="1297" mass="149635">MNCLIWNLRGLEGAASRLFSLIQHWHIHLLVVIEPIVTTNKADQFMRQFGFNKVLFSEVNKIWIYWDESVLNISQIEWHSQFTHFKVASNTFSGFFTAIYGNHSYIQRRVLWQKLVDFSTQINEAWLVGGDFNAIASHSEHLGQSLPYMVSMTDFANCISSCDLVDLPFSGTKFTWTGVRSNGRLWRRLDRVLFNSKSIEAFDHIQITHLNKTPSDHSPILLQMSNKGWNGPKPFKFLNMWTTHPSFISIVDKCWKAHNFGRGMYGLVRKLKCLKHDLKKWNREVFGNIFEDIKTCEQEVLNAEIQFEEHPTESNRTDWSHKRALLMTKYRLERKFWKQKAHLSWLKEGDSNTHFFHSFVKVRNRKQQITSIKNDEGVSVNTLSEIGEAAVHFFSNLYSYEQEQNPEEILQYIPNLLERADNDALIALPGTDEIKEAVWGLNPNGAAGPDGYNGKFFKKCWHIVGDDVVSAVQEFFIGVPIPKGMSSSLIVLIPKKDNPESFTDYRPICLSNFVNKVCTKVLANRLAILLPKLISDEQAGFLKGKDIADQILIGQEMIHAIDKKVRGSNLVIKLDMAKAFDRLSWNFLSKILQKFGFAMHFIQLVLNNLQATFFSVLINGSPQGFFKPLRGVKQGDPLSPFLFILASEAFSRGLKWQVSNGLIQPYWLGRFGFPVTHLAYADDLLIFINGGSRSIRNFKKFLSLYENTSGQAVNFDKSAFVCGNHTDSRSQNIKDLLGMQKTSLPIKYLGAMLHKGINRHQYCRNIINKFDSKLSTWKQKHLSQGGRLILIKHVLGSIPLHLLSVDCLPQRIRNILNKKLANFFWGTSKNKPKYHWRTWKKLCYPKEEGGLDIRSLKDIERAFSLKLWWKWKDHSGFWSKFIHSKYPRGDDLRAKITDSPVWKRLCSINDTAAPLVEISPHHITWKQTKHGQFSFNSAYNSIRHSLGSAFSYKHIWNPKQQLKIQLFQWKLFKGILPISDKLVRFQMVIQPSVCPICRGNGDTTKHVFLNCTYSRAIWNYFSQIMNIRIQGQSIRHLFFSWWFEAGSKSMIDMFKHNLPGIISWHLWKLYCDLIWGSLSVAPPIDNLIWQIKLYTQNWVISLNKQKFSSVHKVLLVENLIPKDYRLTQRTLKPVRWLKPKSGFKLNVDAAYIPGKAFGGAILRNDLGRMIYATSFPLEASSSLEAELKVLIQATKMAIQDGFYNFQVESDAEGIIDYVSGKKHGRWTNDLVEFRQICFRKGIHFRHVFREGNGPAHLLASLSSAHLAVWSDINLLPNSIKVAIHYDLFNIPSFRRIL</sequence>
<dbReference type="Pfam" id="PF13966">
    <property type="entry name" value="zf-RVT"/>
    <property type="match status" value="1"/>
</dbReference>
<name>A0AAV0DEM6_9ASTE</name>
<dbReference type="CDD" id="cd06222">
    <property type="entry name" value="RNase_H_like"/>
    <property type="match status" value="1"/>
</dbReference>
<dbReference type="CDD" id="cd01650">
    <property type="entry name" value="RT_nLTR_like"/>
    <property type="match status" value="1"/>
</dbReference>
<evidence type="ECO:0000259" key="1">
    <source>
        <dbReference type="PROSITE" id="PS50878"/>
    </source>
</evidence>
<feature type="domain" description="Reverse transcriptase" evidence="1">
    <location>
        <begin position="474"/>
        <end position="753"/>
    </location>
</feature>
<dbReference type="InterPro" id="IPR036397">
    <property type="entry name" value="RNaseH_sf"/>
</dbReference>
<reference evidence="2" key="1">
    <citation type="submission" date="2022-07" db="EMBL/GenBank/DDBJ databases">
        <authorList>
            <person name="Macas J."/>
            <person name="Novak P."/>
            <person name="Neumann P."/>
        </authorList>
    </citation>
    <scope>NUCLEOTIDE SEQUENCE</scope>
</reference>
<dbReference type="EMBL" id="CAMAPF010001003">
    <property type="protein sequence ID" value="CAH9138066.1"/>
    <property type="molecule type" value="Genomic_DNA"/>
</dbReference>
<dbReference type="PANTHER" id="PTHR33116">
    <property type="entry name" value="REVERSE TRANSCRIPTASE ZINC-BINDING DOMAIN-CONTAINING PROTEIN-RELATED-RELATED"/>
    <property type="match status" value="1"/>
</dbReference>
<dbReference type="Pfam" id="PF13456">
    <property type="entry name" value="RVT_3"/>
    <property type="match status" value="1"/>
</dbReference>
<dbReference type="PANTHER" id="PTHR33116:SF84">
    <property type="entry name" value="RNA-DIRECTED DNA POLYMERASE"/>
    <property type="match status" value="1"/>
</dbReference>
<dbReference type="PROSITE" id="PS50878">
    <property type="entry name" value="RT_POL"/>
    <property type="match status" value="1"/>
</dbReference>